<feature type="transmembrane region" description="Helical" evidence="1">
    <location>
        <begin position="63"/>
        <end position="89"/>
    </location>
</feature>
<evidence type="ECO:0000256" key="1">
    <source>
        <dbReference type="SAM" id="Phobius"/>
    </source>
</evidence>
<feature type="transmembrane region" description="Helical" evidence="1">
    <location>
        <begin position="110"/>
        <end position="135"/>
    </location>
</feature>
<keyword evidence="4" id="KW-1185">Reference proteome</keyword>
<feature type="transmembrane region" description="Helical" evidence="1">
    <location>
        <begin position="230"/>
        <end position="254"/>
    </location>
</feature>
<gene>
    <name evidence="3" type="ORF">ABVV53_16765</name>
</gene>
<keyword evidence="1" id="KW-1133">Transmembrane helix</keyword>
<name>A0ABV2D5U4_9SPHN</name>
<comment type="caution">
    <text evidence="3">The sequence shown here is derived from an EMBL/GenBank/DDBJ whole genome shotgun (WGS) entry which is preliminary data.</text>
</comment>
<proteinExistence type="predicted"/>
<sequence length="271" mass="28557">MKLDSNRAWKDASRSISRNRDTSLAIAGVFFLLPQLALALFFPQPEPTAGMSEQQILELAQTYYLSTLPAMIPLILAQALGTLGLLCLLRHAASPTVGEALRLGAAGLATYLAAQIVVALAVGVVGGLILSLLALSGAAALAVAGLFLIVLLTIAIAVRVSLSGAVVAIEGERNPIRALRRSWALTADHGWRLFGFYALFLLAFFVILTIVSVILGIPLQMMASSRTVELATALISSGLNALMALYLVGIVGAVHGQLAGRTAEEEQRPFE</sequence>
<reference evidence="3 4" key="1">
    <citation type="submission" date="2024-07" db="EMBL/GenBank/DDBJ databases">
        <title>Novosphingobium kalidii RD2P27.</title>
        <authorList>
            <person name="Sun J.-Q."/>
        </authorList>
    </citation>
    <scope>NUCLEOTIDE SEQUENCE [LARGE SCALE GENOMIC DNA]</scope>
    <source>
        <strain evidence="3 4">RD2P27</strain>
    </source>
</reference>
<evidence type="ECO:0000259" key="2">
    <source>
        <dbReference type="Pfam" id="PF25231"/>
    </source>
</evidence>
<dbReference type="RefSeq" id="WP_353985577.1">
    <property type="nucleotide sequence ID" value="NZ_JBEWLY010000027.1"/>
</dbReference>
<organism evidence="3 4">
    <name type="scientific">Novosphingobium kalidii</name>
    <dbReference type="NCBI Taxonomy" id="3230299"/>
    <lineage>
        <taxon>Bacteria</taxon>
        <taxon>Pseudomonadati</taxon>
        <taxon>Pseudomonadota</taxon>
        <taxon>Alphaproteobacteria</taxon>
        <taxon>Sphingomonadales</taxon>
        <taxon>Sphingomonadaceae</taxon>
        <taxon>Novosphingobium</taxon>
    </lineage>
</organism>
<feature type="domain" description="DUF7847" evidence="2">
    <location>
        <begin position="26"/>
        <end position="251"/>
    </location>
</feature>
<dbReference type="EMBL" id="JBEWLY010000027">
    <property type="protein sequence ID" value="MET1757095.1"/>
    <property type="molecule type" value="Genomic_DNA"/>
</dbReference>
<accession>A0ABV2D5U4</accession>
<dbReference type="InterPro" id="IPR057169">
    <property type="entry name" value="DUF7847"/>
</dbReference>
<evidence type="ECO:0000313" key="4">
    <source>
        <dbReference type="Proteomes" id="UP001548713"/>
    </source>
</evidence>
<feature type="transmembrane region" description="Helical" evidence="1">
    <location>
        <begin position="141"/>
        <end position="169"/>
    </location>
</feature>
<keyword evidence="1" id="KW-0472">Membrane</keyword>
<dbReference type="Pfam" id="PF25231">
    <property type="entry name" value="DUF7847"/>
    <property type="match status" value="1"/>
</dbReference>
<keyword evidence="1" id="KW-0812">Transmembrane</keyword>
<protein>
    <recommendedName>
        <fullName evidence="2">DUF7847 domain-containing protein</fullName>
    </recommendedName>
</protein>
<feature type="transmembrane region" description="Helical" evidence="1">
    <location>
        <begin position="190"/>
        <end position="218"/>
    </location>
</feature>
<dbReference type="Proteomes" id="UP001548713">
    <property type="component" value="Unassembled WGS sequence"/>
</dbReference>
<evidence type="ECO:0000313" key="3">
    <source>
        <dbReference type="EMBL" id="MET1757095.1"/>
    </source>
</evidence>